<keyword evidence="2" id="KW-0472">Membrane</keyword>
<dbReference type="GO" id="GO:0055085">
    <property type="term" value="P:transmembrane transport"/>
    <property type="evidence" value="ECO:0007669"/>
    <property type="project" value="TreeGrafter"/>
</dbReference>
<feature type="region of interest" description="Disordered" evidence="1">
    <location>
        <begin position="326"/>
        <end position="363"/>
    </location>
</feature>
<dbReference type="EMBL" id="BSXW01000885">
    <property type="protein sequence ID" value="GMF31165.1"/>
    <property type="molecule type" value="Genomic_DNA"/>
</dbReference>
<feature type="region of interest" description="Disordered" evidence="1">
    <location>
        <begin position="1"/>
        <end position="113"/>
    </location>
</feature>
<feature type="compositionally biased region" description="Low complexity" evidence="1">
    <location>
        <begin position="1"/>
        <end position="27"/>
    </location>
</feature>
<feature type="transmembrane region" description="Helical" evidence="2">
    <location>
        <begin position="439"/>
        <end position="462"/>
    </location>
</feature>
<comment type="caution">
    <text evidence="3">The sequence shown here is derived from an EMBL/GenBank/DDBJ whole genome shotgun (WGS) entry which is preliminary data.</text>
</comment>
<evidence type="ECO:0000256" key="2">
    <source>
        <dbReference type="SAM" id="Phobius"/>
    </source>
</evidence>
<feature type="transmembrane region" description="Helical" evidence="2">
    <location>
        <begin position="639"/>
        <end position="662"/>
    </location>
</feature>
<keyword evidence="4" id="KW-1185">Reference proteome</keyword>
<dbReference type="PANTHER" id="PTHR31145">
    <property type="entry name" value="INTEGRAL MEMBRANE PROTEIN (AFU_ORTHOLOGUE AFUA_7G01610)"/>
    <property type="match status" value="1"/>
</dbReference>
<feature type="region of interest" description="Disordered" evidence="1">
    <location>
        <begin position="298"/>
        <end position="317"/>
    </location>
</feature>
<feature type="transmembrane region" description="Helical" evidence="2">
    <location>
        <begin position="716"/>
        <end position="734"/>
    </location>
</feature>
<feature type="region of interest" description="Disordered" evidence="1">
    <location>
        <begin position="127"/>
        <end position="286"/>
    </location>
</feature>
<feature type="transmembrane region" description="Helical" evidence="2">
    <location>
        <begin position="786"/>
        <end position="807"/>
    </location>
</feature>
<feature type="compositionally biased region" description="Polar residues" evidence="1">
    <location>
        <begin position="201"/>
        <end position="213"/>
    </location>
</feature>
<dbReference type="PANTHER" id="PTHR31145:SF6">
    <property type="entry name" value="INTEGRAL MEMBRANE PROTEIN (AFU_ORTHOLOGUE AFUA_7G01610)"/>
    <property type="match status" value="1"/>
</dbReference>
<evidence type="ECO:0000256" key="1">
    <source>
        <dbReference type="SAM" id="MobiDB-lite"/>
    </source>
</evidence>
<dbReference type="Proteomes" id="UP001165083">
    <property type="component" value="Unassembled WGS sequence"/>
</dbReference>
<evidence type="ECO:0000313" key="3">
    <source>
        <dbReference type="EMBL" id="GMF31165.1"/>
    </source>
</evidence>
<feature type="transmembrane region" description="Helical" evidence="2">
    <location>
        <begin position="483"/>
        <end position="502"/>
    </location>
</feature>
<protein>
    <submittedName>
        <fullName evidence="3">Unnamed protein product</fullName>
    </submittedName>
</protein>
<feature type="transmembrane region" description="Helical" evidence="2">
    <location>
        <begin position="564"/>
        <end position="583"/>
    </location>
</feature>
<dbReference type="InterPro" id="IPR040241">
    <property type="entry name" value="TRP_Flc/Pkd2-like"/>
</dbReference>
<dbReference type="GO" id="GO:0016020">
    <property type="term" value="C:membrane"/>
    <property type="evidence" value="ECO:0007669"/>
    <property type="project" value="TreeGrafter"/>
</dbReference>
<evidence type="ECO:0000313" key="4">
    <source>
        <dbReference type="Proteomes" id="UP001165083"/>
    </source>
</evidence>
<feature type="transmembrane region" description="Helical" evidence="2">
    <location>
        <begin position="598"/>
        <end position="619"/>
    </location>
</feature>
<feature type="compositionally biased region" description="Polar residues" evidence="1">
    <location>
        <begin position="165"/>
        <end position="175"/>
    </location>
</feature>
<name>A0A9W6UEV4_9STRA</name>
<dbReference type="OrthoDB" id="72921at2759"/>
<gene>
    <name evidence="3" type="ORF">Plil01_001332700</name>
</gene>
<organism evidence="3 4">
    <name type="scientific">Phytophthora lilii</name>
    <dbReference type="NCBI Taxonomy" id="2077276"/>
    <lineage>
        <taxon>Eukaryota</taxon>
        <taxon>Sar</taxon>
        <taxon>Stramenopiles</taxon>
        <taxon>Oomycota</taxon>
        <taxon>Peronosporomycetes</taxon>
        <taxon>Peronosporales</taxon>
        <taxon>Peronosporaceae</taxon>
        <taxon>Phytophthora</taxon>
    </lineage>
</organism>
<keyword evidence="2" id="KW-1133">Transmembrane helix</keyword>
<feature type="transmembrane region" description="Helical" evidence="2">
    <location>
        <begin position="691"/>
        <end position="710"/>
    </location>
</feature>
<feature type="compositionally biased region" description="Low complexity" evidence="1">
    <location>
        <begin position="56"/>
        <end position="81"/>
    </location>
</feature>
<proteinExistence type="predicted"/>
<keyword evidence="2" id="KW-0812">Transmembrane</keyword>
<feature type="compositionally biased region" description="Polar residues" evidence="1">
    <location>
        <begin position="227"/>
        <end position="252"/>
    </location>
</feature>
<feature type="compositionally biased region" description="Polar residues" evidence="1">
    <location>
        <begin position="326"/>
        <end position="355"/>
    </location>
</feature>
<accession>A0A9W6UEV4</accession>
<dbReference type="AlphaFoldDB" id="A0A9W6UEV4"/>
<sequence>MATSTSTPASSAAGEDDSSPGTSATSGNGNGNGNGKSNDKSVDNANENGREHGKKATSTSTPASSAAGEDDSSPGTSATSGSGNGNGNGKGNDKSVDNANENGRENLSVDSNAVALNVPSDAANGQSKIEELGAASEVPKGLNAATMGNTLSNTDATSEDAAGTGVSNSHVTPSSSHDELTPANTVVPDTDPKVTPGELSTEPNTMDTASPFKSNDHASTAEKENRTSTSANTAADISPDPDTQITKDTTIETASTSTDAPSSTSKAQTLSGIPKKLSNKGNAEETPALSDAVLNDAAKSNAKSDDQHLRGSPTSDSATVLVRTAPATQANSASVSTLSQTATKMTPNTKESSSNGGHGKTTRTDMMSIETMDAATQNAQQYVRGDPMFSGIDGESGSSVFTEEGDGSAPLVIGGRKRGWQVEAQSGLYAASSSFQNGLRFLVCAAALISVILLMLFHFEVLNDGLNRHLPPQVTWNPNAWEFLLYTQYIQQIAVISALTLLKTPYFLWDFTDLFSWTNFLVYHAQDEPSSSGRRLTTIILGGLVGYGDRIGTNEVSLLKHASAGFGLVVGFFLGVVIGAILLKKSHWRNYKSEKIGILWRCLGLVLLVWFFSLLPLSMMTSFEVSMQFKAQVLELWPLTIAFAVIVLVFFGMILVAARAILHRSERYLSALRSRAIWGAFYSDCTYAGRLFFLLTVAQQICMGLCIGILDDSQLILVLLVTLHVVFVVAVLWARPFLNGSSQAKNATYAVSLLRLVNLALAFAFLPSSTLTVSSLYRVANAVIGLNSLVIVSWCIRHLFIFGRLVVASAKLEIEDRQTQQAETAMEASPSLLLSYELITKPQ</sequence>
<feature type="compositionally biased region" description="Polar residues" evidence="1">
    <location>
        <begin position="146"/>
        <end position="156"/>
    </location>
</feature>
<feature type="transmembrane region" description="Helical" evidence="2">
    <location>
        <begin position="746"/>
        <end position="766"/>
    </location>
</feature>
<feature type="compositionally biased region" description="Low complexity" evidence="1">
    <location>
        <begin position="253"/>
        <end position="267"/>
    </location>
</feature>
<reference evidence="3" key="1">
    <citation type="submission" date="2023-04" db="EMBL/GenBank/DDBJ databases">
        <title>Phytophthora lilii NBRC 32176.</title>
        <authorList>
            <person name="Ichikawa N."/>
            <person name="Sato H."/>
            <person name="Tonouchi N."/>
        </authorList>
    </citation>
    <scope>NUCLEOTIDE SEQUENCE</scope>
    <source>
        <strain evidence="3">NBRC 32176</strain>
    </source>
</reference>
<feature type="compositionally biased region" description="Basic and acidic residues" evidence="1">
    <location>
        <begin position="214"/>
        <end position="226"/>
    </location>
</feature>